<dbReference type="PANTHER" id="PTHR35802">
    <property type="entry name" value="PROTEASE SYNTHASE AND SPORULATION PROTEIN PAI 2"/>
    <property type="match status" value="1"/>
</dbReference>
<keyword evidence="2" id="KW-1185">Reference proteome</keyword>
<dbReference type="AlphaFoldDB" id="A0A7W2M6N6"/>
<dbReference type="SUPFAM" id="SSF50475">
    <property type="entry name" value="FMN-binding split barrel"/>
    <property type="match status" value="1"/>
</dbReference>
<dbReference type="EMBL" id="JACGLT010000011">
    <property type="protein sequence ID" value="MBA6153706.1"/>
    <property type="molecule type" value="Genomic_DNA"/>
</dbReference>
<organism evidence="1 2">
    <name type="scientific">Gelidibacter maritimus</name>
    <dbReference type="NCBI Taxonomy" id="2761487"/>
    <lineage>
        <taxon>Bacteria</taxon>
        <taxon>Pseudomonadati</taxon>
        <taxon>Bacteroidota</taxon>
        <taxon>Flavobacteriia</taxon>
        <taxon>Flavobacteriales</taxon>
        <taxon>Flavobacteriaceae</taxon>
        <taxon>Gelidibacter</taxon>
    </lineage>
</organism>
<accession>A0A7W2M6N6</accession>
<comment type="caution">
    <text evidence="1">The sequence shown here is derived from an EMBL/GenBank/DDBJ whole genome shotgun (WGS) entry which is preliminary data.</text>
</comment>
<dbReference type="RefSeq" id="WP_182206002.1">
    <property type="nucleotide sequence ID" value="NZ_JACGLT010000011.1"/>
</dbReference>
<evidence type="ECO:0000313" key="2">
    <source>
        <dbReference type="Proteomes" id="UP000541857"/>
    </source>
</evidence>
<dbReference type="Pfam" id="PF04299">
    <property type="entry name" value="FMN_bind_2"/>
    <property type="match status" value="1"/>
</dbReference>
<evidence type="ECO:0000313" key="1">
    <source>
        <dbReference type="EMBL" id="MBA6153706.1"/>
    </source>
</evidence>
<reference evidence="1 2" key="1">
    <citation type="submission" date="2020-07" db="EMBL/GenBank/DDBJ databases">
        <title>Bacterium isolated from marine sediment.</title>
        <authorList>
            <person name="Shang D."/>
        </authorList>
    </citation>
    <scope>NUCLEOTIDE SEQUENCE [LARGE SCALE GENOMIC DNA]</scope>
    <source>
        <strain evidence="1 2">F6074</strain>
    </source>
</reference>
<protein>
    <submittedName>
        <fullName evidence="1">FMN-binding negative transcriptional regulator</fullName>
    </submittedName>
</protein>
<dbReference type="PANTHER" id="PTHR35802:SF1">
    <property type="entry name" value="PROTEASE SYNTHASE AND SPORULATION PROTEIN PAI 2"/>
    <property type="match status" value="1"/>
</dbReference>
<dbReference type="Gene3D" id="2.30.110.10">
    <property type="entry name" value="Electron Transport, Fmn-binding Protein, Chain A"/>
    <property type="match status" value="1"/>
</dbReference>
<dbReference type="Proteomes" id="UP000541857">
    <property type="component" value="Unassembled WGS sequence"/>
</dbReference>
<dbReference type="InterPro" id="IPR012349">
    <property type="entry name" value="Split_barrel_FMN-bd"/>
</dbReference>
<sequence>MTNYPPQHHQDDNHEHMIEVIKTYPLATLISVRENQPLVSHLPLIYSEGKLIGHLDKNNPQAELLKDENDVTVIFSGPQCYISPSIYSTTQLPTWNYIMVHLKGTVKEIIDPLAIKQSMIDMTSFLEAPEHNYTLELDNPRMAQFISYVRGFEIDITHWEGKFKLSQDKQPKDMVSARNELIRANQESIVTLLDQVFQFY</sequence>
<dbReference type="InterPro" id="IPR007396">
    <property type="entry name" value="TR_PAI2-type"/>
</dbReference>
<dbReference type="PIRSF" id="PIRSF010372">
    <property type="entry name" value="PaiB"/>
    <property type="match status" value="1"/>
</dbReference>
<gene>
    <name evidence="1" type="ORF">H3Z82_13305</name>
</gene>
<name>A0A7W2M6N6_9FLAO</name>
<proteinExistence type="predicted"/>